<evidence type="ECO:0000313" key="9">
    <source>
        <dbReference type="EMBL" id="RIY09524.1"/>
    </source>
</evidence>
<name>A0A418QWM0_9BACT</name>
<reference evidence="9 10" key="1">
    <citation type="submission" date="2018-09" db="EMBL/GenBank/DDBJ databases">
        <authorList>
            <person name="Zeman M."/>
            <person name="Pardy F."/>
        </authorList>
    </citation>
    <scope>NUCLEOTIDE SEQUENCE [LARGE SCALE GENOMIC DNA]</scope>
    <source>
        <strain evidence="9 10">CCM 8852</strain>
    </source>
</reference>
<keyword evidence="10" id="KW-1185">Reference proteome</keyword>
<evidence type="ECO:0000256" key="1">
    <source>
        <dbReference type="ARBA" id="ARBA00004167"/>
    </source>
</evidence>
<dbReference type="AlphaFoldDB" id="A0A418QWM0"/>
<organism evidence="9 10">
    <name type="scientific">Hymenobacter rubripertinctus</name>
    <dbReference type="NCBI Taxonomy" id="2029981"/>
    <lineage>
        <taxon>Bacteria</taxon>
        <taxon>Pseudomonadati</taxon>
        <taxon>Bacteroidota</taxon>
        <taxon>Cytophagia</taxon>
        <taxon>Cytophagales</taxon>
        <taxon>Hymenobacteraceae</taxon>
        <taxon>Hymenobacter</taxon>
    </lineage>
</organism>
<dbReference type="EMBL" id="QYCN01000016">
    <property type="protein sequence ID" value="RIY09524.1"/>
    <property type="molecule type" value="Genomic_DNA"/>
</dbReference>
<dbReference type="InterPro" id="IPR007657">
    <property type="entry name" value="Glycosyltransferase_61"/>
</dbReference>
<dbReference type="OrthoDB" id="1156086at2"/>
<evidence type="ECO:0000256" key="2">
    <source>
        <dbReference type="ARBA" id="ARBA00022676"/>
    </source>
</evidence>
<proteinExistence type="predicted"/>
<evidence type="ECO:0000313" key="10">
    <source>
        <dbReference type="Proteomes" id="UP000284250"/>
    </source>
</evidence>
<keyword evidence="3 9" id="KW-0808">Transferase</keyword>
<dbReference type="InterPro" id="IPR049625">
    <property type="entry name" value="Glyco_transf_61_cat"/>
</dbReference>
<evidence type="ECO:0000256" key="5">
    <source>
        <dbReference type="ARBA" id="ARBA00022989"/>
    </source>
</evidence>
<feature type="domain" description="Glycosyltransferase 61 catalytic" evidence="8">
    <location>
        <begin position="146"/>
        <end position="309"/>
    </location>
</feature>
<evidence type="ECO:0000256" key="3">
    <source>
        <dbReference type="ARBA" id="ARBA00022679"/>
    </source>
</evidence>
<keyword evidence="7" id="KW-0325">Glycoprotein</keyword>
<sequence length="390" mass="45539">MTTSLTSFLTKATRTLLWRTGLGRKAAAGYWKNRQDGAGFRYLHRQTDDIFAHLPTRFTDPVFSAFVGDDSKRWTMQESFVVEVEDVLLEPERLLGIRAGRELVEQTVVYKHDRQYPYILPYLLRPSKVTHLEKAIWYDGSATRNYYHHLVDALISLQQWERSGLPRDTPLLITKKMFDTVYFQYLYQGSPQVRQLNWHVVADAEWVQVKKLYKLQTASFSPAAWRTMRELYALPSVKPWRKVFLNRDRKRYGRYLDNESEVVAMLKRHGFEEMFAENLSIEQQAQLFQETEYLVALHGAGMIQQFFMNYAHSHVIEIMPRNYLMPLYYWQAYAMGIRYYDVVVGGDMRDGQEYPVEVAALEAAVERMLGNQHAGRVYGLTELPPASAVS</sequence>
<dbReference type="RefSeq" id="WP_119656026.1">
    <property type="nucleotide sequence ID" value="NZ_JBHUOI010000044.1"/>
</dbReference>
<dbReference type="PANTHER" id="PTHR20961:SF38">
    <property type="entry name" value="PROTEIN O-LINKED-MANNOSE BETA-1,4-N-ACETYLGLUCOSAMINYLTRANSFERASE 2"/>
    <property type="match status" value="1"/>
</dbReference>
<protein>
    <submittedName>
        <fullName evidence="9">Glycosyltransferase family 61 protein</fullName>
    </submittedName>
</protein>
<evidence type="ECO:0000256" key="7">
    <source>
        <dbReference type="ARBA" id="ARBA00023180"/>
    </source>
</evidence>
<keyword evidence="4" id="KW-0812">Transmembrane</keyword>
<dbReference type="GO" id="GO:0016020">
    <property type="term" value="C:membrane"/>
    <property type="evidence" value="ECO:0007669"/>
    <property type="project" value="UniProtKB-SubCell"/>
</dbReference>
<reference evidence="9 10" key="2">
    <citation type="submission" date="2019-01" db="EMBL/GenBank/DDBJ databases">
        <title>Hymenobacter humicola sp. nov., isolated from soils in Antarctica.</title>
        <authorList>
            <person name="Sedlacek I."/>
            <person name="Holochova P."/>
            <person name="Kralova S."/>
            <person name="Pantucek R."/>
            <person name="Stankova E."/>
            <person name="Vrbovska V."/>
            <person name="Kristofova L."/>
            <person name="Svec P."/>
            <person name="Busse H.-J."/>
        </authorList>
    </citation>
    <scope>NUCLEOTIDE SEQUENCE [LARGE SCALE GENOMIC DNA]</scope>
    <source>
        <strain evidence="9 10">CCM 8852</strain>
    </source>
</reference>
<comment type="subcellular location">
    <subcellularLocation>
        <location evidence="1">Membrane</location>
        <topology evidence="1">Single-pass membrane protein</topology>
    </subcellularLocation>
</comment>
<evidence type="ECO:0000256" key="4">
    <source>
        <dbReference type="ARBA" id="ARBA00022692"/>
    </source>
</evidence>
<evidence type="ECO:0000256" key="6">
    <source>
        <dbReference type="ARBA" id="ARBA00023136"/>
    </source>
</evidence>
<dbReference type="Proteomes" id="UP000284250">
    <property type="component" value="Unassembled WGS sequence"/>
</dbReference>
<keyword evidence="2" id="KW-0328">Glycosyltransferase</keyword>
<dbReference type="GO" id="GO:0016757">
    <property type="term" value="F:glycosyltransferase activity"/>
    <property type="evidence" value="ECO:0007669"/>
    <property type="project" value="UniProtKB-KW"/>
</dbReference>
<dbReference type="Pfam" id="PF04577">
    <property type="entry name" value="Glyco_transf_61"/>
    <property type="match status" value="1"/>
</dbReference>
<keyword evidence="5" id="KW-1133">Transmembrane helix</keyword>
<accession>A0A418QWM0</accession>
<evidence type="ECO:0000259" key="8">
    <source>
        <dbReference type="Pfam" id="PF04577"/>
    </source>
</evidence>
<comment type="caution">
    <text evidence="9">The sequence shown here is derived from an EMBL/GenBank/DDBJ whole genome shotgun (WGS) entry which is preliminary data.</text>
</comment>
<keyword evidence="6" id="KW-0472">Membrane</keyword>
<gene>
    <name evidence="9" type="ORF">D0T11_11940</name>
</gene>
<dbReference type="PANTHER" id="PTHR20961">
    <property type="entry name" value="GLYCOSYLTRANSFERASE"/>
    <property type="match status" value="1"/>
</dbReference>